<dbReference type="SUPFAM" id="SSF46955">
    <property type="entry name" value="Putative DNA-binding domain"/>
    <property type="match status" value="1"/>
</dbReference>
<evidence type="ECO:0000259" key="3">
    <source>
        <dbReference type="PROSITE" id="PS50937"/>
    </source>
</evidence>
<feature type="domain" description="HTH merR-type" evidence="3">
    <location>
        <begin position="11"/>
        <end position="80"/>
    </location>
</feature>
<dbReference type="Pfam" id="PF13411">
    <property type="entry name" value="MerR_1"/>
    <property type="match status" value="1"/>
</dbReference>
<dbReference type="EMBL" id="JASCTH010000030">
    <property type="protein sequence ID" value="MDI6104095.1"/>
    <property type="molecule type" value="Genomic_DNA"/>
</dbReference>
<keyword evidence="1" id="KW-0238">DNA-binding</keyword>
<evidence type="ECO:0000313" key="4">
    <source>
        <dbReference type="EMBL" id="MDI6104095.1"/>
    </source>
</evidence>
<comment type="caution">
    <text evidence="4">The sequence shown here is derived from an EMBL/GenBank/DDBJ whole genome shotgun (WGS) entry which is preliminary data.</text>
</comment>
<evidence type="ECO:0000256" key="2">
    <source>
        <dbReference type="SAM" id="MobiDB-lite"/>
    </source>
</evidence>
<dbReference type="CDD" id="cd00592">
    <property type="entry name" value="HTH_MerR-like"/>
    <property type="match status" value="1"/>
</dbReference>
<evidence type="ECO:0000313" key="5">
    <source>
        <dbReference type="Proteomes" id="UP001241758"/>
    </source>
</evidence>
<dbReference type="InterPro" id="IPR000551">
    <property type="entry name" value="MerR-type_HTH_dom"/>
</dbReference>
<keyword evidence="5" id="KW-1185">Reference proteome</keyword>
<reference evidence="4 5" key="1">
    <citation type="submission" date="2023-05" db="EMBL/GenBank/DDBJ databases">
        <title>Actinoplanes sp. NEAU-A12 genome sequencing.</title>
        <authorList>
            <person name="Wang Z.-S."/>
        </authorList>
    </citation>
    <scope>NUCLEOTIDE SEQUENCE [LARGE SCALE GENOMIC DNA]</scope>
    <source>
        <strain evidence="4 5">NEAU-A12</strain>
    </source>
</reference>
<proteinExistence type="predicted"/>
<sequence length="274" mass="29600">MTDYPADDRHLLTIGRLAAYAGVTVKAVRVYHERGLLPEPSRDASGYRRYGAGHAIQLVKIRTLAEAGVPLARIRELLTAGPAEFAAAIDEIDHNLHERAEQIRLTRERIVQLTGGDRLFVTADVAGYLDRLRAIGVSERGVLLERELWILLQAAAPGEAATWIAGKLDAVADPEFCELYRDYDQAYDWPPDDPRLPALAARTRAWFARQSPGAEATPPGSAASLLALASASAASPAWARIAELATTRPQPVNPRPAGAASTPEVRVSKTSPST</sequence>
<gene>
    <name evidence="4" type="ORF">QLQ12_36440</name>
</gene>
<protein>
    <submittedName>
        <fullName evidence="4">MerR family transcriptional regulator</fullName>
    </submittedName>
</protein>
<dbReference type="Gene3D" id="1.10.1660.10">
    <property type="match status" value="1"/>
</dbReference>
<dbReference type="InterPro" id="IPR047057">
    <property type="entry name" value="MerR_fam"/>
</dbReference>
<dbReference type="SMART" id="SM00422">
    <property type="entry name" value="HTH_MERR"/>
    <property type="match status" value="1"/>
</dbReference>
<dbReference type="PANTHER" id="PTHR30204">
    <property type="entry name" value="REDOX-CYCLING DRUG-SENSING TRANSCRIPTIONAL ACTIVATOR SOXR"/>
    <property type="match status" value="1"/>
</dbReference>
<dbReference type="RefSeq" id="WP_282765361.1">
    <property type="nucleotide sequence ID" value="NZ_JASCTH010000030.1"/>
</dbReference>
<feature type="region of interest" description="Disordered" evidence="2">
    <location>
        <begin position="245"/>
        <end position="274"/>
    </location>
</feature>
<dbReference type="PRINTS" id="PR00040">
    <property type="entry name" value="HTHMERR"/>
</dbReference>
<dbReference type="Proteomes" id="UP001241758">
    <property type="component" value="Unassembled WGS sequence"/>
</dbReference>
<name>A0ABT6WWJ5_9ACTN</name>
<dbReference type="InterPro" id="IPR009061">
    <property type="entry name" value="DNA-bd_dom_put_sf"/>
</dbReference>
<dbReference type="PANTHER" id="PTHR30204:SF93">
    <property type="entry name" value="HTH MERR-TYPE DOMAIN-CONTAINING PROTEIN"/>
    <property type="match status" value="1"/>
</dbReference>
<organism evidence="4 5">
    <name type="scientific">Actinoplanes sandaracinus</name>
    <dbReference type="NCBI Taxonomy" id="3045177"/>
    <lineage>
        <taxon>Bacteria</taxon>
        <taxon>Bacillati</taxon>
        <taxon>Actinomycetota</taxon>
        <taxon>Actinomycetes</taxon>
        <taxon>Micromonosporales</taxon>
        <taxon>Micromonosporaceae</taxon>
        <taxon>Actinoplanes</taxon>
    </lineage>
</organism>
<dbReference type="PROSITE" id="PS50937">
    <property type="entry name" value="HTH_MERR_2"/>
    <property type="match status" value="1"/>
</dbReference>
<evidence type="ECO:0000256" key="1">
    <source>
        <dbReference type="ARBA" id="ARBA00023125"/>
    </source>
</evidence>
<accession>A0ABT6WWJ5</accession>